<evidence type="ECO:0000313" key="2">
    <source>
        <dbReference type="EMBL" id="JAG26268.1"/>
    </source>
</evidence>
<evidence type="ECO:0000313" key="3">
    <source>
        <dbReference type="EMBL" id="JAQ18414.1"/>
    </source>
</evidence>
<accession>A0A0A9Y589</accession>
<gene>
    <name evidence="2" type="primary">rpsD_1</name>
    <name evidence="1" type="synonym">rpsD_0</name>
    <name evidence="2" type="ORF">CM83_72187</name>
    <name evidence="1" type="ORF">CM83_72196</name>
    <name evidence="3" type="ORF">g.24278</name>
</gene>
<dbReference type="AlphaFoldDB" id="A0A0A9Y589"/>
<organism evidence="2">
    <name type="scientific">Lygus hesperus</name>
    <name type="common">Western plant bug</name>
    <dbReference type="NCBI Taxonomy" id="30085"/>
    <lineage>
        <taxon>Eukaryota</taxon>
        <taxon>Metazoa</taxon>
        <taxon>Ecdysozoa</taxon>
        <taxon>Arthropoda</taxon>
        <taxon>Hexapoda</taxon>
        <taxon>Insecta</taxon>
        <taxon>Pterygota</taxon>
        <taxon>Neoptera</taxon>
        <taxon>Paraneoptera</taxon>
        <taxon>Hemiptera</taxon>
        <taxon>Heteroptera</taxon>
        <taxon>Panheteroptera</taxon>
        <taxon>Cimicomorpha</taxon>
        <taxon>Miridae</taxon>
        <taxon>Mirini</taxon>
        <taxon>Lygus</taxon>
    </lineage>
</organism>
<reference evidence="3" key="3">
    <citation type="journal article" date="2016" name="Gigascience">
        <title>De novo construction of an expanded transcriptome assembly for the western tarnished plant bug, Lygus hesperus.</title>
        <authorList>
            <person name="Tassone E.E."/>
            <person name="Geib S.M."/>
            <person name="Hall B."/>
            <person name="Fabrick J.A."/>
            <person name="Brent C.S."/>
            <person name="Hull J.J."/>
        </authorList>
    </citation>
    <scope>NUCLEOTIDE SEQUENCE</scope>
</reference>
<protein>
    <submittedName>
        <fullName evidence="2">30S ribosomal protein S4</fullName>
    </submittedName>
</protein>
<sequence length="187" mass="20700">MIYECNGYRNLFYKYPSYPPDKYVARLYGVLRRCSGGRWTGLSVHSDSCHNVPGWGVCDGTTVHAGVGQDGMCCGDEEEEKQSCGGTTDTGNTLHWIYAHYQYPGHLSHKIINNPTVASLHVTYNILPWHGALVDHGAPICTSDSALQYYGTLCGNMHRSVFKTALPMMVHTNLCSLLQRKLDGRAA</sequence>
<reference evidence="2" key="1">
    <citation type="journal article" date="2014" name="PLoS ONE">
        <title>Transcriptome-Based Identification of ABC Transporters in the Western Tarnished Plant Bug Lygus hesperus.</title>
        <authorList>
            <person name="Hull J.J."/>
            <person name="Chaney K."/>
            <person name="Geib S.M."/>
            <person name="Fabrick J.A."/>
            <person name="Brent C.S."/>
            <person name="Walsh D."/>
            <person name="Lavine L.C."/>
        </authorList>
    </citation>
    <scope>NUCLEOTIDE SEQUENCE</scope>
</reference>
<keyword evidence="2" id="KW-0687">Ribonucleoprotein</keyword>
<reference evidence="2" key="2">
    <citation type="submission" date="2014-07" db="EMBL/GenBank/DDBJ databases">
        <authorList>
            <person name="Hull J."/>
        </authorList>
    </citation>
    <scope>NUCLEOTIDE SEQUENCE</scope>
</reference>
<dbReference type="EMBL" id="GBHO01017336">
    <property type="protein sequence ID" value="JAG26268.1"/>
    <property type="molecule type" value="Transcribed_RNA"/>
</dbReference>
<dbReference type="GO" id="GO:0005840">
    <property type="term" value="C:ribosome"/>
    <property type="evidence" value="ECO:0007669"/>
    <property type="project" value="UniProtKB-KW"/>
</dbReference>
<keyword evidence="2" id="KW-0689">Ribosomal protein</keyword>
<proteinExistence type="predicted"/>
<evidence type="ECO:0000313" key="1">
    <source>
        <dbReference type="EMBL" id="JAG12582.1"/>
    </source>
</evidence>
<dbReference type="EMBL" id="GBHO01031022">
    <property type="protein sequence ID" value="JAG12582.1"/>
    <property type="molecule type" value="Transcribed_RNA"/>
</dbReference>
<dbReference type="EMBL" id="GDHC01000215">
    <property type="protein sequence ID" value="JAQ18414.1"/>
    <property type="molecule type" value="Transcribed_RNA"/>
</dbReference>
<name>A0A0A9Y589_LYGHE</name>